<dbReference type="Gene3D" id="3.30.470.20">
    <property type="entry name" value="ATP-grasp fold, B domain"/>
    <property type="match status" value="1"/>
</dbReference>
<dbReference type="Pfam" id="PF03133">
    <property type="entry name" value="TTL"/>
    <property type="match status" value="1"/>
</dbReference>
<dbReference type="PROSITE" id="PS51221">
    <property type="entry name" value="TTL"/>
    <property type="match status" value="1"/>
</dbReference>
<feature type="region of interest" description="Disordered" evidence="4">
    <location>
        <begin position="1016"/>
        <end position="1060"/>
    </location>
</feature>
<dbReference type="InterPro" id="IPR032675">
    <property type="entry name" value="LRR_dom_sf"/>
</dbReference>
<feature type="region of interest" description="Disordered" evidence="4">
    <location>
        <begin position="126"/>
        <end position="165"/>
    </location>
</feature>
<evidence type="ECO:0000256" key="2">
    <source>
        <dbReference type="ARBA" id="ARBA00022741"/>
    </source>
</evidence>
<dbReference type="SUPFAM" id="SSF52047">
    <property type="entry name" value="RNI-like"/>
    <property type="match status" value="1"/>
</dbReference>
<evidence type="ECO:0000256" key="3">
    <source>
        <dbReference type="ARBA" id="ARBA00022840"/>
    </source>
</evidence>
<evidence type="ECO:0000313" key="6">
    <source>
        <dbReference type="Proteomes" id="UP001642484"/>
    </source>
</evidence>
<feature type="compositionally biased region" description="Basic and acidic residues" evidence="4">
    <location>
        <begin position="126"/>
        <end position="138"/>
    </location>
</feature>
<feature type="region of interest" description="Disordered" evidence="4">
    <location>
        <begin position="910"/>
        <end position="930"/>
    </location>
</feature>
<proteinExistence type="predicted"/>
<dbReference type="InterPro" id="IPR004344">
    <property type="entry name" value="TTL/TTLL_fam"/>
</dbReference>
<feature type="compositionally biased region" description="Acidic residues" evidence="4">
    <location>
        <begin position="950"/>
        <end position="965"/>
    </location>
</feature>
<dbReference type="SUPFAM" id="SSF56059">
    <property type="entry name" value="Glutathione synthetase ATP-binding domain-like"/>
    <property type="match status" value="1"/>
</dbReference>
<evidence type="ECO:0000313" key="5">
    <source>
        <dbReference type="EMBL" id="CAK9096386.1"/>
    </source>
</evidence>
<dbReference type="EMBL" id="CAXAMN010025595">
    <property type="protein sequence ID" value="CAK9096386.1"/>
    <property type="molecule type" value="Genomic_DNA"/>
</dbReference>
<feature type="region of interest" description="Disordered" evidence="4">
    <location>
        <begin position="950"/>
        <end position="975"/>
    </location>
</feature>
<keyword evidence="2" id="KW-0547">Nucleotide-binding</keyword>
<feature type="region of interest" description="Disordered" evidence="4">
    <location>
        <begin position="570"/>
        <end position="593"/>
    </location>
</feature>
<evidence type="ECO:0000256" key="4">
    <source>
        <dbReference type="SAM" id="MobiDB-lite"/>
    </source>
</evidence>
<dbReference type="PANTHER" id="PTHR12241">
    <property type="entry name" value="TUBULIN POLYGLUTAMYLASE"/>
    <property type="match status" value="1"/>
</dbReference>
<reference evidence="5 6" key="1">
    <citation type="submission" date="2024-02" db="EMBL/GenBank/DDBJ databases">
        <authorList>
            <person name="Chen Y."/>
            <person name="Shah S."/>
            <person name="Dougan E. K."/>
            <person name="Thang M."/>
            <person name="Chan C."/>
        </authorList>
    </citation>
    <scope>NUCLEOTIDE SEQUENCE [LARGE SCALE GENOMIC DNA]</scope>
</reference>
<keyword evidence="3" id="KW-0067">ATP-binding</keyword>
<name>A0ABP0RB04_9DINO</name>
<keyword evidence="6" id="KW-1185">Reference proteome</keyword>
<keyword evidence="1" id="KW-0436">Ligase</keyword>
<feature type="compositionally biased region" description="Basic and acidic residues" evidence="4">
    <location>
        <begin position="914"/>
        <end position="930"/>
    </location>
</feature>
<gene>
    <name evidence="5" type="ORF">CCMP2556_LOCUS45827</name>
</gene>
<accession>A0ABP0RB04</accession>
<dbReference type="Proteomes" id="UP001642484">
    <property type="component" value="Unassembled WGS sequence"/>
</dbReference>
<dbReference type="PANTHER" id="PTHR12241:SF147">
    <property type="entry name" value="TUBULIN POLYGLUTAMYLASE TTLL7"/>
    <property type="match status" value="1"/>
</dbReference>
<evidence type="ECO:0000256" key="1">
    <source>
        <dbReference type="ARBA" id="ARBA00022598"/>
    </source>
</evidence>
<organism evidence="5 6">
    <name type="scientific">Durusdinium trenchii</name>
    <dbReference type="NCBI Taxonomy" id="1381693"/>
    <lineage>
        <taxon>Eukaryota</taxon>
        <taxon>Sar</taxon>
        <taxon>Alveolata</taxon>
        <taxon>Dinophyceae</taxon>
        <taxon>Suessiales</taxon>
        <taxon>Symbiodiniaceae</taxon>
        <taxon>Durusdinium</taxon>
    </lineage>
</organism>
<dbReference type="Gene3D" id="3.80.10.10">
    <property type="entry name" value="Ribonuclease Inhibitor"/>
    <property type="match status" value="1"/>
</dbReference>
<sequence length="1081" mass="120505">MPWDGGKKRIRVKLVQCKADVVRETARAVGWRECDLGDDNWDVAWADTTAALFRAVQQVKPFQRVNHFPLMQIICRKDLLAQHLQTIRQLCPSGAQEFSFFPETWVLPGDLQRFWTFVQQSFEKASPAKESRGRERSKSFGRRSQRSQGRSVDPHTSDDEDQEPMTFIAKPRSAARGEGIFLFQVRASDLRAPRQRLREVFDAEKLVVQSFLEKPLLIDGYKWDMRVYVLVTSAHPLTVYLYTDGLARFCTDLYAPPSSENLEMREMHLTNFSINWESEFFEDTEDGATGSKRSLRTVLESSIENGEEIWSAIACCVKKTLLAIGPKMEDHYDRFFGRSRDGGGSACFELLGFDFILDEQQRLYLLEVNSAPSLSCPTSLDREIKENVLSEGFRLLRLDGSEKVKHAERQQQRLVDRHKEHLARREDPANRRANELQGAPTSLQKGHLAHCSVEKLAFHRGAGQFSVLSHLETLQNCGPSFACPCCSRVGFRYDQLVSLQQFGRASMVPSLQQLCLHRLARLTCPVEDVTFAELERLPERLALQLLLLLRQGLAVHRVGLAGWVQQRPPRELQLSGSPGIETERSTGPGRATGREDGLRRLVELKATRCLVEVCLSQVNCTDELLGDLMCSSSTSLQILQLQNCPLLTGQFLVRCRAERLQQLRCSNCFNFQDLFLCEALSNLEHLRHLSLGGSTRLTDALLAGLTGGLAPNVPPRVAEELEVLDLSQTQVSDSGALTLSRLSALVVLILSRTQVSSSSLRHLATALRLRPLLPDRPKALLRNCSVAQRLQGHHFSWAQEAPGALEPTGHGSEWETWPEEAVRHAAAIVFTEKEIEEILGPLGGSSPPNRGGVEAYALRMPCVDARVGCGLVWKGSSVGFLSSTHRFPKLPPVGVPGTLTAPVPGAVPVPVPVPEKRSEKHWSTRLEESPPKELEHLKVKNVPGFVSYLEDSETDTDRNSEDEEAFGSQAEEGSDHEAEAFRFLGIPVSPNYVQILPISEDEGIWQEIQAGATRLAQGWTAARPQSQPPRRVSQMATSGAPPQTPRSSSRPRLKTMLPKSVPPARVSVRSVLPLKTVHLGL</sequence>
<protein>
    <submittedName>
        <fullName evidence="5">Uncharacterized protein</fullName>
    </submittedName>
</protein>
<comment type="caution">
    <text evidence="5">The sequence shown here is derived from an EMBL/GenBank/DDBJ whole genome shotgun (WGS) entry which is preliminary data.</text>
</comment>